<dbReference type="RefSeq" id="WP_036538528.1">
    <property type="nucleotide sequence ID" value="NZ_BMLF01000001.1"/>
</dbReference>
<evidence type="ECO:0000256" key="2">
    <source>
        <dbReference type="ARBA" id="ARBA00022946"/>
    </source>
</evidence>
<dbReference type="Gene3D" id="3.90.226.10">
    <property type="entry name" value="2-enoyl-CoA Hydratase, Chain A, domain 1"/>
    <property type="match status" value="1"/>
</dbReference>
<evidence type="ECO:0000313" key="4">
    <source>
        <dbReference type="EMBL" id="GGL94457.1"/>
    </source>
</evidence>
<evidence type="ECO:0000256" key="3">
    <source>
        <dbReference type="ARBA" id="ARBA00023098"/>
    </source>
</evidence>
<accession>A0A917SQY3</accession>
<dbReference type="SUPFAM" id="SSF52096">
    <property type="entry name" value="ClpP/crotonase"/>
    <property type="match status" value="1"/>
</dbReference>
<keyword evidence="1" id="KW-0276">Fatty acid metabolism</keyword>
<evidence type="ECO:0000256" key="1">
    <source>
        <dbReference type="ARBA" id="ARBA00022832"/>
    </source>
</evidence>
<evidence type="ECO:0000313" key="5">
    <source>
        <dbReference type="Proteomes" id="UP000649829"/>
    </source>
</evidence>
<protein>
    <submittedName>
        <fullName evidence="4">Enoyl-CoA hydratase</fullName>
    </submittedName>
</protein>
<dbReference type="InterPro" id="IPR052377">
    <property type="entry name" value="Mitochondrial_ECH-domain"/>
</dbReference>
<keyword evidence="3" id="KW-0443">Lipid metabolism</keyword>
<sequence>MTIQQPEFLGSALEDGVLTLTLGGGKAHPLSLTMIGTLKAALDAAIADAAVKVIVIHGPGPIFCAGHDLKEISHHRADADHGQAFLQELFDACAAMMTTLAEAPKPTIAMVEGIATAAGLQMVASCDLAFVSEAARFQLPGVNNGGFCSTPAVAVSRALSRKHLMELLLSGDVFDADWALSAGLVNRVLPADRLAQETADFARRLAGRNAGPVQRGIATLNAQMHLPLAEAYAVSGVTMLGHFMDPDRIAQESRGKFADKG</sequence>
<dbReference type="AlphaFoldDB" id="A0A917SQY3"/>
<reference evidence="4" key="2">
    <citation type="submission" date="2020-09" db="EMBL/GenBank/DDBJ databases">
        <authorList>
            <person name="Sun Q."/>
            <person name="Zhou Y."/>
        </authorList>
    </citation>
    <scope>NUCLEOTIDE SEQUENCE</scope>
    <source>
        <strain evidence="4">CGMCC 1.6293</strain>
    </source>
</reference>
<name>A0A917SQY3_9RHOB</name>
<comment type="caution">
    <text evidence="4">The sequence shown here is derived from an EMBL/GenBank/DDBJ whole genome shotgun (WGS) entry which is preliminary data.</text>
</comment>
<dbReference type="Proteomes" id="UP000649829">
    <property type="component" value="Unassembled WGS sequence"/>
</dbReference>
<dbReference type="Gene3D" id="1.10.287.2460">
    <property type="match status" value="1"/>
</dbReference>
<dbReference type="PANTHER" id="PTHR43602:SF1">
    <property type="entry name" value="ENOYL-COA HYDRATASE DOMAIN-CONTAINING PROTEIN 3, MITOCHONDRIAL"/>
    <property type="match status" value="1"/>
</dbReference>
<keyword evidence="5" id="KW-1185">Reference proteome</keyword>
<organism evidence="4 5">
    <name type="scientific">Pseudooceanicola nanhaiensis</name>
    <dbReference type="NCBI Taxonomy" id="375761"/>
    <lineage>
        <taxon>Bacteria</taxon>
        <taxon>Pseudomonadati</taxon>
        <taxon>Pseudomonadota</taxon>
        <taxon>Alphaproteobacteria</taxon>
        <taxon>Rhodobacterales</taxon>
        <taxon>Paracoccaceae</taxon>
        <taxon>Pseudooceanicola</taxon>
    </lineage>
</organism>
<keyword evidence="2" id="KW-0809">Transit peptide</keyword>
<gene>
    <name evidence="4" type="ORF">GCM10011534_15770</name>
</gene>
<dbReference type="GO" id="GO:0016836">
    <property type="term" value="F:hydro-lyase activity"/>
    <property type="evidence" value="ECO:0007669"/>
    <property type="project" value="TreeGrafter"/>
</dbReference>
<dbReference type="InterPro" id="IPR001753">
    <property type="entry name" value="Enoyl-CoA_hydra/iso"/>
</dbReference>
<dbReference type="Pfam" id="PF00378">
    <property type="entry name" value="ECH_1"/>
    <property type="match status" value="1"/>
</dbReference>
<dbReference type="CDD" id="cd06558">
    <property type="entry name" value="crotonase-like"/>
    <property type="match status" value="1"/>
</dbReference>
<reference evidence="4" key="1">
    <citation type="journal article" date="2014" name="Int. J. Syst. Evol. Microbiol.">
        <title>Complete genome sequence of Corynebacterium casei LMG S-19264T (=DSM 44701T), isolated from a smear-ripened cheese.</title>
        <authorList>
            <consortium name="US DOE Joint Genome Institute (JGI-PGF)"/>
            <person name="Walter F."/>
            <person name="Albersmeier A."/>
            <person name="Kalinowski J."/>
            <person name="Ruckert C."/>
        </authorList>
    </citation>
    <scope>NUCLEOTIDE SEQUENCE</scope>
    <source>
        <strain evidence="4">CGMCC 1.6293</strain>
    </source>
</reference>
<dbReference type="PANTHER" id="PTHR43602">
    <property type="match status" value="1"/>
</dbReference>
<dbReference type="InterPro" id="IPR029045">
    <property type="entry name" value="ClpP/crotonase-like_dom_sf"/>
</dbReference>
<dbReference type="GO" id="GO:0006631">
    <property type="term" value="P:fatty acid metabolic process"/>
    <property type="evidence" value="ECO:0007669"/>
    <property type="project" value="UniProtKB-KW"/>
</dbReference>
<proteinExistence type="predicted"/>
<dbReference type="EMBL" id="BMLF01000001">
    <property type="protein sequence ID" value="GGL94457.1"/>
    <property type="molecule type" value="Genomic_DNA"/>
</dbReference>